<feature type="transmembrane region" description="Helical" evidence="3">
    <location>
        <begin position="270"/>
        <end position="292"/>
    </location>
</feature>
<dbReference type="GO" id="GO:0005525">
    <property type="term" value="F:GTP binding"/>
    <property type="evidence" value="ECO:0007669"/>
    <property type="project" value="InterPro"/>
</dbReference>
<dbReference type="Gene3D" id="3.40.50.300">
    <property type="entry name" value="P-loop containing nucleotide triphosphate hydrolases"/>
    <property type="match status" value="1"/>
</dbReference>
<evidence type="ECO:0000256" key="1">
    <source>
        <dbReference type="ARBA" id="ARBA00022837"/>
    </source>
</evidence>
<reference evidence="5 6" key="1">
    <citation type="submission" date="2016-02" db="EMBL/GenBank/DDBJ databases">
        <title>Genome analysis of coral dinoflagellate symbionts highlights evolutionary adaptations to a symbiotic lifestyle.</title>
        <authorList>
            <person name="Aranda M."/>
            <person name="Li Y."/>
            <person name="Liew Y.J."/>
            <person name="Baumgarten S."/>
            <person name="Simakov O."/>
            <person name="Wilson M."/>
            <person name="Piel J."/>
            <person name="Ashoor H."/>
            <person name="Bougouffa S."/>
            <person name="Bajic V.B."/>
            <person name="Ryu T."/>
            <person name="Ravasi T."/>
            <person name="Bayer T."/>
            <person name="Micklem G."/>
            <person name="Kim H."/>
            <person name="Bhak J."/>
            <person name="Lajeunesse T.C."/>
            <person name="Voolstra C.R."/>
        </authorList>
    </citation>
    <scope>NUCLEOTIDE SEQUENCE [LARGE SCALE GENOMIC DNA]</scope>
    <source>
        <strain evidence="5 6">CCMP2467</strain>
    </source>
</reference>
<dbReference type="GO" id="GO:0003924">
    <property type="term" value="F:GTPase activity"/>
    <property type="evidence" value="ECO:0007669"/>
    <property type="project" value="InterPro"/>
</dbReference>
<dbReference type="OrthoDB" id="443673at2759"/>
<dbReference type="InterPro" id="IPR002048">
    <property type="entry name" value="EF_hand_dom"/>
</dbReference>
<keyword evidence="3" id="KW-0472">Membrane</keyword>
<dbReference type="Proteomes" id="UP000186817">
    <property type="component" value="Unassembled WGS sequence"/>
</dbReference>
<keyword evidence="1" id="KW-0106">Calcium</keyword>
<dbReference type="SMART" id="SM00054">
    <property type="entry name" value="EFh"/>
    <property type="match status" value="2"/>
</dbReference>
<dbReference type="InterPro" id="IPR015915">
    <property type="entry name" value="Kelch-typ_b-propeller"/>
</dbReference>
<dbReference type="InterPro" id="IPR027417">
    <property type="entry name" value="P-loop_NTPase"/>
</dbReference>
<feature type="region of interest" description="Disordered" evidence="2">
    <location>
        <begin position="1440"/>
        <end position="1490"/>
    </location>
</feature>
<sequence>MSQHVICVWQETCVPVFDNGSRQKRGASSDPLRNFGPCGRELKVTSSSFDPDDLLISVRAFATKELQLLPGEGASGPEMSLAFPPRTAFTSDDQLRSSLAELGLTPSATLLIKARFPDERRKELQEVPKSSPSPGLSYFGQRAAFVAGTPPLERAFHSFDLIGKWVFCFAGSSQTSISDLYILDAPNMRWARPLYEGQVNARAHASSVLHDKLIVFGGVRDKITQTSKNGPPDVELKPPGYPPIPGLCEPVANPSRMSLIQPAPAVLGPLPLPALVGFLVLAHFGFCVYVLATVQSDKSMLIGHVEVSNTLQCAFGAFCLIGLPVTIHAGVGTVFRAPGHLYSYIWYQFLTLLSVGGFLLSLAVSQRSCFTREARGEGLATMVCGLPNITSMVFLAIFSLSMSVAMYFVWSLGEIYKGRLATDLFRYQEPLQLKAQLGEEAAAQAAQNAQAAAAAVKGGVSEGDFKFKLVTVGDSGDYYSDCHVSTIGVDFKTVVTMVKGRLVKLQLWDTAGQAVRDFGQERFSVVTGNYYSFIFVYDATSRVAPSLKVRSSSRGIPWQHAMPEWCDSEGNLTADAVNVRDELCRLLRDRGGGSLLRGWRNELDPEFLQSVSRQDVVRAALSFGMQSSEDDLHRFTEQATSTGMLTVMDLDRQTAILATRFKRWAATHGPLRQLCFGADNVVAQLGKVVLQADFVAVCRRTGFDASDEDFTELYGLCDPSESGIRPIDLLFLEPDPQVKEQEEQRLRILRMGQREQKQHLMAEVFQEEKARQVSAKHRLAPRPWQAIDFEHLPKIVCERQHDWQMAAEKRAEEARTEFTLYLRKAYGNEVRAWRRALDPNATYRLTLRGLRKFFHAEVNVRVDQGALWKALDQDGVGHVGIEDVAPRHSHDDYNDHAAGDVEDDDIFDKDEDDDYDEDEGDHNVGDDANTAVMIGFCWTMLRLPRLLAASAFPLGLCLDSVVSLPRPEPRAMSSVASCVGGFVDSACDGMSLSRCGLLHPPGLEDGDIGSTYQRPQEWLLGCRVPAPPGLEDACGVTPVLCGSRGAGCPSGMTCHYCHLPHCSGRIKLDKIRRGTLSQMNDQQRLFIFLPLVRQRASDTGLLPSVAKIVELLEAEMVDPQVTPSVSSPMRKLEKFAARMPLIQLIGCCMHEIPDSVQVALTQVLAHFRQFLRDRLGSCASAWDHPAAVAACLSPQRDGRRLWKSTRKLLLGPFLKVIREIGWPLVANPDARSLLLASLDYFGCAFVSRSDLEWLDGWQPPEWMNAEPDEEAVECLRDLVQKRFGHPLSAWRSLFDRDDSNSVSWLEFREACEKLRFPGSIGGAWRALDTDLSGHISLQEFDADSARILMSFKAWCMKHFGSISLMFRALDRDGSGSLQYLELKRACKRFRWTGDVYLLFNCLDVDGARSHGKRNISLQELHFLDSWEMTEEMNELPKTADAEAEAAEGNGGPRSPPLRLPELAKSPSSPARLPSLPPVTTAAPARDDSLERSWMNHLKAVRAAEASVPKKKPPSKFLQRFLQEYGAEGLLK</sequence>
<dbReference type="PROSITE" id="PS50222">
    <property type="entry name" value="EF_HAND_2"/>
    <property type="match status" value="1"/>
</dbReference>
<evidence type="ECO:0000256" key="3">
    <source>
        <dbReference type="SAM" id="Phobius"/>
    </source>
</evidence>
<dbReference type="CDD" id="cd00051">
    <property type="entry name" value="EFh"/>
    <property type="match status" value="1"/>
</dbReference>
<dbReference type="InterPro" id="IPR001806">
    <property type="entry name" value="Small_GTPase"/>
</dbReference>
<feature type="transmembrane region" description="Helical" evidence="3">
    <location>
        <begin position="385"/>
        <end position="410"/>
    </location>
</feature>
<comment type="caution">
    <text evidence="5">The sequence shown here is derived from an EMBL/GenBank/DDBJ whole genome shotgun (WGS) entry which is preliminary data.</text>
</comment>
<gene>
    <name evidence="5" type="primary">rab1D</name>
    <name evidence="5" type="ORF">AK812_SmicGene17739</name>
</gene>
<dbReference type="GO" id="GO:0005509">
    <property type="term" value="F:calcium ion binding"/>
    <property type="evidence" value="ECO:0007669"/>
    <property type="project" value="InterPro"/>
</dbReference>
<feature type="transmembrane region" description="Helical" evidence="3">
    <location>
        <begin position="313"/>
        <end position="335"/>
    </location>
</feature>
<proteinExistence type="predicted"/>
<keyword evidence="3" id="KW-1133">Transmembrane helix</keyword>
<dbReference type="Gene3D" id="1.10.238.10">
    <property type="entry name" value="EF-hand"/>
    <property type="match status" value="1"/>
</dbReference>
<dbReference type="Pfam" id="PF13202">
    <property type="entry name" value="EF-hand_5"/>
    <property type="match status" value="1"/>
</dbReference>
<dbReference type="Gene3D" id="3.10.20.90">
    <property type="entry name" value="Phosphatidylinositol 3-kinase Catalytic Subunit, Chain A, domain 1"/>
    <property type="match status" value="1"/>
</dbReference>
<evidence type="ECO:0000313" key="6">
    <source>
        <dbReference type="Proteomes" id="UP000186817"/>
    </source>
</evidence>
<dbReference type="SUPFAM" id="SSF47473">
    <property type="entry name" value="EF-hand"/>
    <property type="match status" value="1"/>
</dbReference>
<keyword evidence="3" id="KW-0812">Transmembrane</keyword>
<dbReference type="SMART" id="SM00175">
    <property type="entry name" value="RAB"/>
    <property type="match status" value="1"/>
</dbReference>
<evidence type="ECO:0000259" key="4">
    <source>
        <dbReference type="PROSITE" id="PS50222"/>
    </source>
</evidence>
<organism evidence="5 6">
    <name type="scientific">Symbiodinium microadriaticum</name>
    <name type="common">Dinoflagellate</name>
    <name type="synonym">Zooxanthella microadriatica</name>
    <dbReference type="NCBI Taxonomy" id="2951"/>
    <lineage>
        <taxon>Eukaryota</taxon>
        <taxon>Sar</taxon>
        <taxon>Alveolata</taxon>
        <taxon>Dinophyceae</taxon>
        <taxon>Suessiales</taxon>
        <taxon>Symbiodiniaceae</taxon>
        <taxon>Symbiodinium</taxon>
    </lineage>
</organism>
<feature type="compositionally biased region" description="Basic and acidic residues" evidence="2">
    <location>
        <begin position="885"/>
        <end position="899"/>
    </location>
</feature>
<feature type="domain" description="EF-hand" evidence="4">
    <location>
        <begin position="1365"/>
        <end position="1392"/>
    </location>
</feature>
<accession>A0A1Q9DX03</accession>
<feature type="transmembrane region" description="Helical" evidence="3">
    <location>
        <begin position="341"/>
        <end position="364"/>
    </location>
</feature>
<dbReference type="InterPro" id="IPR011992">
    <property type="entry name" value="EF-hand-dom_pair"/>
</dbReference>
<dbReference type="Pfam" id="PF00071">
    <property type="entry name" value="Ras"/>
    <property type="match status" value="1"/>
</dbReference>
<feature type="compositionally biased region" description="Acidic residues" evidence="2">
    <location>
        <begin position="900"/>
        <end position="920"/>
    </location>
</feature>
<evidence type="ECO:0000313" key="5">
    <source>
        <dbReference type="EMBL" id="OLP99679.1"/>
    </source>
</evidence>
<dbReference type="Gene3D" id="2.120.10.80">
    <property type="entry name" value="Kelch-type beta propeller"/>
    <property type="match status" value="1"/>
</dbReference>
<evidence type="ECO:0000256" key="2">
    <source>
        <dbReference type="SAM" id="MobiDB-lite"/>
    </source>
</evidence>
<feature type="region of interest" description="Disordered" evidence="2">
    <location>
        <begin position="885"/>
        <end position="924"/>
    </location>
</feature>
<dbReference type="PROSITE" id="PS00018">
    <property type="entry name" value="EF_HAND_1"/>
    <property type="match status" value="2"/>
</dbReference>
<dbReference type="InterPro" id="IPR018247">
    <property type="entry name" value="EF_Hand_1_Ca_BS"/>
</dbReference>
<keyword evidence="6" id="KW-1185">Reference proteome</keyword>
<dbReference type="SUPFAM" id="SSF52540">
    <property type="entry name" value="P-loop containing nucleoside triphosphate hydrolases"/>
    <property type="match status" value="1"/>
</dbReference>
<protein>
    <submittedName>
        <fullName evidence="5">Ras-related protein Rab-1D</fullName>
    </submittedName>
</protein>
<dbReference type="EMBL" id="LSRX01000353">
    <property type="protein sequence ID" value="OLP99679.1"/>
    <property type="molecule type" value="Genomic_DNA"/>
</dbReference>
<dbReference type="SUPFAM" id="SSF117281">
    <property type="entry name" value="Kelch motif"/>
    <property type="match status" value="1"/>
</dbReference>
<name>A0A1Q9DX03_SYMMI</name>